<evidence type="ECO:0008006" key="3">
    <source>
        <dbReference type="Google" id="ProtNLM"/>
    </source>
</evidence>
<dbReference type="RefSeq" id="WP_342387300.1">
    <property type="nucleotide sequence ID" value="NZ_CP138333.2"/>
</dbReference>
<keyword evidence="2" id="KW-1185">Reference proteome</keyword>
<proteinExistence type="predicted"/>
<accession>A0ABZ3CI11</accession>
<dbReference type="Proteomes" id="UP001455384">
    <property type="component" value="Chromosome"/>
</dbReference>
<dbReference type="EMBL" id="CP138333">
    <property type="protein sequence ID" value="WZX28721.1"/>
    <property type="molecule type" value="Genomic_DNA"/>
</dbReference>
<evidence type="ECO:0000313" key="2">
    <source>
        <dbReference type="Proteomes" id="UP001455384"/>
    </source>
</evidence>
<organism evidence="1 2">
    <name type="scientific">Salinicoccus bachuensis</name>
    <dbReference type="NCBI Taxonomy" id="3136731"/>
    <lineage>
        <taxon>Bacteria</taxon>
        <taxon>Bacillati</taxon>
        <taxon>Bacillota</taxon>
        <taxon>Bacilli</taxon>
        <taxon>Bacillales</taxon>
        <taxon>Staphylococcaceae</taxon>
        <taxon>Salinicoccus</taxon>
    </lineage>
</organism>
<reference evidence="2" key="1">
    <citation type="submission" date="2023-10" db="EMBL/GenBank/DDBJ databases">
        <title>Genome analysis and identification of Salinococcus sp. Bachu38 nov., a PGPR from the rhizosphere of Tamarix.</title>
        <authorList>
            <person name="Liang Z."/>
            <person name="Zhang X."/>
            <person name="Jia J."/>
            <person name="Chen X."/>
            <person name="Wang Y."/>
            <person name="Wang Q."/>
            <person name="Wang R."/>
        </authorList>
    </citation>
    <scope>NUCLEOTIDE SEQUENCE [LARGE SCALE GENOMIC DNA]</scope>
    <source>
        <strain evidence="2">Bachu38</strain>
    </source>
</reference>
<name>A0ABZ3CI11_9STAP</name>
<evidence type="ECO:0000313" key="1">
    <source>
        <dbReference type="EMBL" id="WZX28721.1"/>
    </source>
</evidence>
<protein>
    <recommendedName>
        <fullName evidence="3">Signal transduction protein TRAP</fullName>
    </recommendedName>
</protein>
<sequence>MMKLHLTTGTITYMQDLKKKHRDVNIAAMGQDAVLYYESDSSDSLFSSRNSYDLQYSSGSLDEDNPTSMHFIPVPDERKGPLHGHLADLNEILLGTRGVQSHRIGEALGEDSYLILIQWAQTSTYNDFKQTNSYKNYLSTEALAKYRTAESLFHKSISSKLYLPLKDNEEDTEDEF</sequence>
<dbReference type="Gene3D" id="3.30.70.100">
    <property type="match status" value="1"/>
</dbReference>
<gene>
    <name evidence="1" type="ORF">RQP18_08505</name>
</gene>